<dbReference type="RefSeq" id="WP_075033709.1">
    <property type="nucleotide sequence ID" value="NZ_FONR01000048.1"/>
</dbReference>
<accession>A0A1I2XLQ7</accession>
<dbReference type="InterPro" id="IPR008920">
    <property type="entry name" value="TF_FadR/GntR_C"/>
</dbReference>
<dbReference type="GO" id="GO:0003677">
    <property type="term" value="F:DNA binding"/>
    <property type="evidence" value="ECO:0007669"/>
    <property type="project" value="UniProtKB-KW"/>
</dbReference>
<dbReference type="Proteomes" id="UP000181942">
    <property type="component" value="Unassembled WGS sequence"/>
</dbReference>
<organism evidence="5 6">
    <name type="scientific">Streptomyces mirabilis</name>
    <dbReference type="NCBI Taxonomy" id="68239"/>
    <lineage>
        <taxon>Bacteria</taxon>
        <taxon>Bacillati</taxon>
        <taxon>Actinomycetota</taxon>
        <taxon>Actinomycetes</taxon>
        <taxon>Kitasatosporales</taxon>
        <taxon>Streptomycetaceae</taxon>
        <taxon>Streptomyces</taxon>
    </lineage>
</organism>
<dbReference type="EMBL" id="FONR01000048">
    <property type="protein sequence ID" value="SFH13626.1"/>
    <property type="molecule type" value="Genomic_DNA"/>
</dbReference>
<reference evidence="5 6" key="1">
    <citation type="submission" date="2016-10" db="EMBL/GenBank/DDBJ databases">
        <authorList>
            <person name="de Groot N.N."/>
        </authorList>
    </citation>
    <scope>NUCLEOTIDE SEQUENCE [LARGE SCALE GENOMIC DNA]</scope>
    <source>
        <strain evidence="5 6">OK461</strain>
    </source>
</reference>
<evidence type="ECO:0000313" key="5">
    <source>
        <dbReference type="EMBL" id="SFH13626.1"/>
    </source>
</evidence>
<evidence type="ECO:0000313" key="6">
    <source>
        <dbReference type="Proteomes" id="UP000181942"/>
    </source>
</evidence>
<dbReference type="PANTHER" id="PTHR43537:SF5">
    <property type="entry name" value="UXU OPERON TRANSCRIPTIONAL REGULATOR"/>
    <property type="match status" value="1"/>
</dbReference>
<protein>
    <submittedName>
        <fullName evidence="5">DNA-binding transcriptional regulator, FadR family</fullName>
    </submittedName>
</protein>
<sequence length="187" mass="20447">MSRSVVRQARLILDQQGLVRVRAGVGGGPFVAHETLPAAIAAFENVLAVDPTSVAEFARAKLVLEPAVNASAAESISETQIAALEANNTAVRAGLERGDQVTDMMIDFHSLLINSTGNRFLALVVELMGRALDRLPGVPDGRHVDPWQVLAEHEHMVDALRRHDAEEIRKLTTDHLTRIWAHEIDSR</sequence>
<name>A0A1I2XLQ7_9ACTN</name>
<evidence type="ECO:0000256" key="3">
    <source>
        <dbReference type="ARBA" id="ARBA00023163"/>
    </source>
</evidence>
<dbReference type="SUPFAM" id="SSF48008">
    <property type="entry name" value="GntR ligand-binding domain-like"/>
    <property type="match status" value="1"/>
</dbReference>
<dbReference type="InterPro" id="IPR011711">
    <property type="entry name" value="GntR_C"/>
</dbReference>
<dbReference type="SMART" id="SM00895">
    <property type="entry name" value="FCD"/>
    <property type="match status" value="1"/>
</dbReference>
<keyword evidence="1" id="KW-0805">Transcription regulation</keyword>
<dbReference type="AlphaFoldDB" id="A0A1I2XLQ7"/>
<dbReference type="Pfam" id="PF07729">
    <property type="entry name" value="FCD"/>
    <property type="match status" value="1"/>
</dbReference>
<keyword evidence="3" id="KW-0804">Transcription</keyword>
<proteinExistence type="predicted"/>
<evidence type="ECO:0000256" key="2">
    <source>
        <dbReference type="ARBA" id="ARBA00023125"/>
    </source>
</evidence>
<evidence type="ECO:0000259" key="4">
    <source>
        <dbReference type="SMART" id="SM00895"/>
    </source>
</evidence>
<feature type="domain" description="GntR C-terminal" evidence="4">
    <location>
        <begin position="56"/>
        <end position="178"/>
    </location>
</feature>
<evidence type="ECO:0000256" key="1">
    <source>
        <dbReference type="ARBA" id="ARBA00023015"/>
    </source>
</evidence>
<keyword evidence="2 5" id="KW-0238">DNA-binding</keyword>
<gene>
    <name evidence="5" type="ORF">SAMN02787118_1483</name>
</gene>
<dbReference type="PANTHER" id="PTHR43537">
    <property type="entry name" value="TRANSCRIPTIONAL REGULATOR, GNTR FAMILY"/>
    <property type="match status" value="1"/>
</dbReference>
<dbReference type="Gene3D" id="1.20.120.530">
    <property type="entry name" value="GntR ligand-binding domain-like"/>
    <property type="match status" value="1"/>
</dbReference>